<comment type="catalytic activity">
    <reaction evidence="7">
        <text>L-threonyl-[protein] + ATP = O-phospho-L-threonyl-[protein] + ADP + H(+)</text>
        <dbReference type="Rhea" id="RHEA:46608"/>
        <dbReference type="Rhea" id="RHEA-COMP:11060"/>
        <dbReference type="Rhea" id="RHEA-COMP:11605"/>
        <dbReference type="ChEBI" id="CHEBI:15378"/>
        <dbReference type="ChEBI" id="CHEBI:30013"/>
        <dbReference type="ChEBI" id="CHEBI:30616"/>
        <dbReference type="ChEBI" id="CHEBI:61977"/>
        <dbReference type="ChEBI" id="CHEBI:456216"/>
        <dbReference type="EC" id="2.7.11.1"/>
    </reaction>
</comment>
<evidence type="ECO:0000313" key="14">
    <source>
        <dbReference type="Proteomes" id="UP000467428"/>
    </source>
</evidence>
<keyword evidence="6 9" id="KW-0067">ATP-binding</keyword>
<dbReference type="PROSITE" id="PS00107">
    <property type="entry name" value="PROTEIN_KINASE_ATP"/>
    <property type="match status" value="1"/>
</dbReference>
<dbReference type="PROSITE" id="PS50011">
    <property type="entry name" value="PROTEIN_KINASE_DOM"/>
    <property type="match status" value="1"/>
</dbReference>
<dbReference type="Gene3D" id="3.30.200.20">
    <property type="entry name" value="Phosphorylase Kinase, domain 1"/>
    <property type="match status" value="1"/>
</dbReference>
<evidence type="ECO:0000313" key="13">
    <source>
        <dbReference type="EMBL" id="BBY51530.1"/>
    </source>
</evidence>
<keyword evidence="2" id="KW-0723">Serine/threonine-protein kinase</keyword>
<evidence type="ECO:0000256" key="7">
    <source>
        <dbReference type="ARBA" id="ARBA00047899"/>
    </source>
</evidence>
<dbReference type="GO" id="GO:0080090">
    <property type="term" value="P:regulation of primary metabolic process"/>
    <property type="evidence" value="ECO:0007669"/>
    <property type="project" value="UniProtKB-ARBA"/>
</dbReference>
<keyword evidence="11" id="KW-1133">Transmembrane helix</keyword>
<keyword evidence="3" id="KW-0808">Transferase</keyword>
<dbReference type="AlphaFoldDB" id="A0A7I7S4X8"/>
<keyword evidence="5" id="KW-0418">Kinase</keyword>
<dbReference type="FunFam" id="3.30.200.20:FF:000035">
    <property type="entry name" value="Serine/threonine protein kinase Stk1"/>
    <property type="match status" value="1"/>
</dbReference>
<reference evidence="13 14" key="1">
    <citation type="journal article" date="2019" name="Emerg. Microbes Infect.">
        <title>Comprehensive subspecies identification of 175 nontuberculous mycobacteria species based on 7547 genomic profiles.</title>
        <authorList>
            <person name="Matsumoto Y."/>
            <person name="Kinjo T."/>
            <person name="Motooka D."/>
            <person name="Nabeya D."/>
            <person name="Jung N."/>
            <person name="Uechi K."/>
            <person name="Horii T."/>
            <person name="Iida T."/>
            <person name="Fujita J."/>
            <person name="Nakamura S."/>
        </authorList>
    </citation>
    <scope>NUCLEOTIDE SEQUENCE [LARGE SCALE GENOMIC DNA]</scope>
    <source>
        <strain evidence="13 14">JCM 18538</strain>
    </source>
</reference>
<evidence type="ECO:0000256" key="10">
    <source>
        <dbReference type="SAM" id="MobiDB-lite"/>
    </source>
</evidence>
<dbReference type="SUPFAM" id="SSF56112">
    <property type="entry name" value="Protein kinase-like (PK-like)"/>
    <property type="match status" value="1"/>
</dbReference>
<evidence type="ECO:0000256" key="2">
    <source>
        <dbReference type="ARBA" id="ARBA00022527"/>
    </source>
</evidence>
<protein>
    <recommendedName>
        <fullName evidence="1">non-specific serine/threonine protein kinase</fullName>
        <ecNumber evidence="1">2.7.11.1</ecNumber>
    </recommendedName>
</protein>
<dbReference type="InterPro" id="IPR011009">
    <property type="entry name" value="Kinase-like_dom_sf"/>
</dbReference>
<dbReference type="Gene3D" id="1.10.510.10">
    <property type="entry name" value="Transferase(Phosphotransferase) domain 1"/>
    <property type="match status" value="1"/>
</dbReference>
<keyword evidence="11" id="KW-0812">Transmembrane</keyword>
<keyword evidence="11" id="KW-0472">Membrane</keyword>
<gene>
    <name evidence="13" type="ORF">MARA_49980</name>
</gene>
<dbReference type="CDD" id="cd14014">
    <property type="entry name" value="STKc_PknB_like"/>
    <property type="match status" value="1"/>
</dbReference>
<keyword evidence="14" id="KW-1185">Reference proteome</keyword>
<feature type="compositionally biased region" description="Basic and acidic residues" evidence="10">
    <location>
        <begin position="377"/>
        <end position="387"/>
    </location>
</feature>
<feature type="transmembrane region" description="Helical" evidence="11">
    <location>
        <begin position="301"/>
        <end position="320"/>
    </location>
</feature>
<dbReference type="InterPro" id="IPR008271">
    <property type="entry name" value="Ser/Thr_kinase_AS"/>
</dbReference>
<evidence type="ECO:0000256" key="3">
    <source>
        <dbReference type="ARBA" id="ARBA00022679"/>
    </source>
</evidence>
<feature type="compositionally biased region" description="Low complexity" evidence="10">
    <location>
        <begin position="325"/>
        <end position="363"/>
    </location>
</feature>
<evidence type="ECO:0000256" key="5">
    <source>
        <dbReference type="ARBA" id="ARBA00022777"/>
    </source>
</evidence>
<feature type="region of interest" description="Disordered" evidence="10">
    <location>
        <begin position="325"/>
        <end position="387"/>
    </location>
</feature>
<dbReference type="PANTHER" id="PTHR43289">
    <property type="entry name" value="MITOGEN-ACTIVATED PROTEIN KINASE KINASE KINASE 20-RELATED"/>
    <property type="match status" value="1"/>
</dbReference>
<evidence type="ECO:0000256" key="1">
    <source>
        <dbReference type="ARBA" id="ARBA00012513"/>
    </source>
</evidence>
<dbReference type="InterPro" id="IPR017441">
    <property type="entry name" value="Protein_kinase_ATP_BS"/>
</dbReference>
<proteinExistence type="predicted"/>
<evidence type="ECO:0000256" key="4">
    <source>
        <dbReference type="ARBA" id="ARBA00022741"/>
    </source>
</evidence>
<dbReference type="EMBL" id="AP022593">
    <property type="protein sequence ID" value="BBY51530.1"/>
    <property type="molecule type" value="Genomic_DNA"/>
</dbReference>
<feature type="binding site" evidence="9">
    <location>
        <position position="40"/>
    </location>
    <ligand>
        <name>ATP</name>
        <dbReference type="ChEBI" id="CHEBI:30616"/>
    </ligand>
</feature>
<dbReference type="PROSITE" id="PS00108">
    <property type="entry name" value="PROTEIN_KINASE_ST"/>
    <property type="match status" value="1"/>
</dbReference>
<comment type="catalytic activity">
    <reaction evidence="8">
        <text>L-seryl-[protein] + ATP = O-phospho-L-seryl-[protein] + ADP + H(+)</text>
        <dbReference type="Rhea" id="RHEA:17989"/>
        <dbReference type="Rhea" id="RHEA-COMP:9863"/>
        <dbReference type="Rhea" id="RHEA-COMP:11604"/>
        <dbReference type="ChEBI" id="CHEBI:15378"/>
        <dbReference type="ChEBI" id="CHEBI:29999"/>
        <dbReference type="ChEBI" id="CHEBI:30616"/>
        <dbReference type="ChEBI" id="CHEBI:83421"/>
        <dbReference type="ChEBI" id="CHEBI:456216"/>
        <dbReference type="EC" id="2.7.11.1"/>
    </reaction>
</comment>
<accession>A0A7I7S4X8</accession>
<name>A0A7I7S4X8_9MYCO</name>
<dbReference type="GO" id="GO:0005524">
    <property type="term" value="F:ATP binding"/>
    <property type="evidence" value="ECO:0007669"/>
    <property type="project" value="UniProtKB-UniRule"/>
</dbReference>
<dbReference type="KEGG" id="marz:MARA_49980"/>
<feature type="domain" description="Protein kinase" evidence="12">
    <location>
        <begin position="11"/>
        <end position="268"/>
    </location>
</feature>
<dbReference type="PANTHER" id="PTHR43289:SF34">
    <property type="entry name" value="SERINE_THREONINE-PROTEIN KINASE YBDM-RELATED"/>
    <property type="match status" value="1"/>
</dbReference>
<evidence type="ECO:0000259" key="12">
    <source>
        <dbReference type="PROSITE" id="PS50011"/>
    </source>
</evidence>
<dbReference type="RefSeq" id="WP_163922307.1">
    <property type="nucleotide sequence ID" value="NZ_AP022593.1"/>
</dbReference>
<dbReference type="Proteomes" id="UP000467428">
    <property type="component" value="Chromosome"/>
</dbReference>
<evidence type="ECO:0000256" key="6">
    <source>
        <dbReference type="ARBA" id="ARBA00022840"/>
    </source>
</evidence>
<geneLocation type="plasmid" evidence="14">
    <name>pjcm18538 dna</name>
</geneLocation>
<evidence type="ECO:0000256" key="8">
    <source>
        <dbReference type="ARBA" id="ARBA00048679"/>
    </source>
</evidence>
<evidence type="ECO:0000256" key="11">
    <source>
        <dbReference type="SAM" id="Phobius"/>
    </source>
</evidence>
<sequence>MTSPELIGGRYELRGVLGRGGMAEVHSAWDVRLNRPVAVKLLHPSLLGDPDSRTRFEFEARAAAGLAHPNIVVVHDSGEQPPHGVPFLVMEQLPGASLADEIARGPLPVPRVRSVLADVLAGLGAAHAAGILHRDVKPANVLFAETGQAKLADFGIAKSGSASLTRAGQIFGTMAYLSPERIAGRPATPADDLYAVGAMGYEALTGAMPFPQSEPAALVRAIAAHDVVPLQTARPDVDAGLATVIERAMAPDPSQRFSSAAEMRAALLSVRPATRVMTAPPLPMTTGAVLPPPPPDRRRRVMGGVAAGAAVLLALVFVIVEATRSSPATPSPAATTTPTTTTSSTTTTTTTPPPTTSSLAPAPIQTEPRRGPGNGNDKPKKPKGDDD</sequence>
<organism evidence="13 14">
    <name type="scientific">Mycolicibacterium arabiense</name>
    <dbReference type="NCBI Taxonomy" id="1286181"/>
    <lineage>
        <taxon>Bacteria</taxon>
        <taxon>Bacillati</taxon>
        <taxon>Actinomycetota</taxon>
        <taxon>Actinomycetes</taxon>
        <taxon>Mycobacteriales</taxon>
        <taxon>Mycobacteriaceae</taxon>
        <taxon>Mycolicibacterium</taxon>
    </lineage>
</organism>
<dbReference type="GO" id="GO:0004674">
    <property type="term" value="F:protein serine/threonine kinase activity"/>
    <property type="evidence" value="ECO:0007669"/>
    <property type="project" value="UniProtKB-KW"/>
</dbReference>
<dbReference type="EC" id="2.7.11.1" evidence="1"/>
<dbReference type="SMART" id="SM00220">
    <property type="entry name" value="S_TKc"/>
    <property type="match status" value="1"/>
</dbReference>
<dbReference type="Pfam" id="PF00069">
    <property type="entry name" value="Pkinase"/>
    <property type="match status" value="1"/>
</dbReference>
<dbReference type="InterPro" id="IPR000719">
    <property type="entry name" value="Prot_kinase_dom"/>
</dbReference>
<evidence type="ECO:0000256" key="9">
    <source>
        <dbReference type="PROSITE-ProRule" id="PRU10141"/>
    </source>
</evidence>
<keyword evidence="4 9" id="KW-0547">Nucleotide-binding</keyword>